<protein>
    <recommendedName>
        <fullName evidence="4">Integral membrane protein</fullName>
    </recommendedName>
</protein>
<evidence type="ECO:0000313" key="2">
    <source>
        <dbReference type="EMBL" id="KRL02147.1"/>
    </source>
</evidence>
<proteinExistence type="predicted"/>
<feature type="transmembrane region" description="Helical" evidence="1">
    <location>
        <begin position="228"/>
        <end position="246"/>
    </location>
</feature>
<evidence type="ECO:0008006" key="4">
    <source>
        <dbReference type="Google" id="ProtNLM"/>
    </source>
</evidence>
<name>A0A0R1MD73_9LACO</name>
<feature type="transmembrane region" description="Helical" evidence="1">
    <location>
        <begin position="150"/>
        <end position="170"/>
    </location>
</feature>
<dbReference type="STRING" id="1423731.FC81_GL000910"/>
<feature type="transmembrane region" description="Helical" evidence="1">
    <location>
        <begin position="475"/>
        <end position="491"/>
    </location>
</feature>
<feature type="transmembrane region" description="Helical" evidence="1">
    <location>
        <begin position="450"/>
        <end position="468"/>
    </location>
</feature>
<feature type="transmembrane region" description="Helical" evidence="1">
    <location>
        <begin position="280"/>
        <end position="299"/>
    </location>
</feature>
<feature type="transmembrane region" description="Helical" evidence="1">
    <location>
        <begin position="205"/>
        <end position="223"/>
    </location>
</feature>
<dbReference type="RefSeq" id="WP_057743235.1">
    <property type="nucleotide sequence ID" value="NZ_AZEF01000016.1"/>
</dbReference>
<keyword evidence="1" id="KW-0812">Transmembrane</keyword>
<keyword evidence="1" id="KW-1133">Transmembrane helix</keyword>
<sequence length="506" mass="57608">MITRNQFFSLFNRLLITIFTIWVGITLIGAIQNNHFFIENVSAITIALLLLAVLLIIIVFKLPWAYQKLSTIFIKYAYITAPLFLLLVFIWQLIFLKQTHTKIGFDAGIIHNFLKDPSGDVSYLEIYPNNLFLLFFQKYLLNFFNMKLTWLNTGYLSLICTDIAVLLNILTIKVINKKKVDLAIYLHGIFLLLFPMIIVPYSDTMVLPFVSACLLAFSCIVYFKNRISVVVVASIFLGFSAAGTYLMKPSAIIPLIAIAVVYGLYASTVMIERKINFRRIILRGVIPICSVLLFAGISINAFNHFTEEQDYVRISKGKALPPIHFISMGMLGNGSYNRENVAKTRSLKGPDAKKEYSKKVIKTRLRQLGPLGYIKFLLFKNFNNTSDGTFGWNVEGGFITAPVEKGNRGFLQSFIYPTGKHLGDFYWFAQLSWSVLLMIIVLGYDYKTKYAQMLRLSILGGFLFLLIFEGGRSRYLIQFLPVYLILATLVFENAVQRLKGIIIALR</sequence>
<feature type="transmembrane region" description="Helical" evidence="1">
    <location>
        <begin position="252"/>
        <end position="271"/>
    </location>
</feature>
<dbReference type="EMBL" id="AZEF01000016">
    <property type="protein sequence ID" value="KRL02147.1"/>
    <property type="molecule type" value="Genomic_DNA"/>
</dbReference>
<accession>A0A0R1MD73</accession>
<organism evidence="2 3">
    <name type="scientific">Liquorilactobacillus capillatus DSM 19910</name>
    <dbReference type="NCBI Taxonomy" id="1423731"/>
    <lineage>
        <taxon>Bacteria</taxon>
        <taxon>Bacillati</taxon>
        <taxon>Bacillota</taxon>
        <taxon>Bacilli</taxon>
        <taxon>Lactobacillales</taxon>
        <taxon>Lactobacillaceae</taxon>
        <taxon>Liquorilactobacillus</taxon>
    </lineage>
</organism>
<keyword evidence="1" id="KW-0472">Membrane</keyword>
<feature type="transmembrane region" description="Helical" evidence="1">
    <location>
        <begin position="43"/>
        <end position="64"/>
    </location>
</feature>
<gene>
    <name evidence="2" type="ORF">FC81_GL000910</name>
</gene>
<keyword evidence="3" id="KW-1185">Reference proteome</keyword>
<reference evidence="2 3" key="1">
    <citation type="journal article" date="2015" name="Genome Announc.">
        <title>Expanding the biotechnology potential of lactobacilli through comparative genomics of 213 strains and associated genera.</title>
        <authorList>
            <person name="Sun Z."/>
            <person name="Harris H.M."/>
            <person name="McCann A."/>
            <person name="Guo C."/>
            <person name="Argimon S."/>
            <person name="Zhang W."/>
            <person name="Yang X."/>
            <person name="Jeffery I.B."/>
            <person name="Cooney J.C."/>
            <person name="Kagawa T.F."/>
            <person name="Liu W."/>
            <person name="Song Y."/>
            <person name="Salvetti E."/>
            <person name="Wrobel A."/>
            <person name="Rasinkangas P."/>
            <person name="Parkhill J."/>
            <person name="Rea M.C."/>
            <person name="O'Sullivan O."/>
            <person name="Ritari J."/>
            <person name="Douillard F.P."/>
            <person name="Paul Ross R."/>
            <person name="Yang R."/>
            <person name="Briner A.E."/>
            <person name="Felis G.E."/>
            <person name="de Vos W.M."/>
            <person name="Barrangou R."/>
            <person name="Klaenhammer T.R."/>
            <person name="Caufield P.W."/>
            <person name="Cui Y."/>
            <person name="Zhang H."/>
            <person name="O'Toole P.W."/>
        </authorList>
    </citation>
    <scope>NUCLEOTIDE SEQUENCE [LARGE SCALE GENOMIC DNA]</scope>
    <source>
        <strain evidence="2 3">DSM 19910</strain>
    </source>
</reference>
<dbReference type="AlphaFoldDB" id="A0A0R1MD73"/>
<evidence type="ECO:0000313" key="3">
    <source>
        <dbReference type="Proteomes" id="UP000051621"/>
    </source>
</evidence>
<feature type="transmembrane region" description="Helical" evidence="1">
    <location>
        <begin position="182"/>
        <end position="199"/>
    </location>
</feature>
<evidence type="ECO:0000256" key="1">
    <source>
        <dbReference type="SAM" id="Phobius"/>
    </source>
</evidence>
<dbReference type="Proteomes" id="UP000051621">
    <property type="component" value="Unassembled WGS sequence"/>
</dbReference>
<feature type="transmembrane region" description="Helical" evidence="1">
    <location>
        <begin position="12"/>
        <end position="31"/>
    </location>
</feature>
<dbReference type="PATRIC" id="fig|1423731.3.peg.934"/>
<feature type="transmembrane region" description="Helical" evidence="1">
    <location>
        <begin position="76"/>
        <end position="95"/>
    </location>
</feature>
<dbReference type="OrthoDB" id="5695313at2"/>
<feature type="transmembrane region" description="Helical" evidence="1">
    <location>
        <begin position="425"/>
        <end position="444"/>
    </location>
</feature>
<comment type="caution">
    <text evidence="2">The sequence shown here is derived from an EMBL/GenBank/DDBJ whole genome shotgun (WGS) entry which is preliminary data.</text>
</comment>